<dbReference type="AlphaFoldDB" id="A0A415FZ79"/>
<evidence type="ECO:0000313" key="2">
    <source>
        <dbReference type="EMBL" id="RHK28430.1"/>
    </source>
</evidence>
<feature type="region of interest" description="Disordered" evidence="1">
    <location>
        <begin position="33"/>
        <end position="78"/>
    </location>
</feature>
<dbReference type="Pfam" id="PF11888">
    <property type="entry name" value="DUF3408"/>
    <property type="match status" value="1"/>
</dbReference>
<evidence type="ECO:0000256" key="1">
    <source>
        <dbReference type="SAM" id="MobiDB-lite"/>
    </source>
</evidence>
<organism evidence="2 3">
    <name type="scientific">Bacteroides xylanisolvens</name>
    <dbReference type="NCBI Taxonomy" id="371601"/>
    <lineage>
        <taxon>Bacteria</taxon>
        <taxon>Pseudomonadati</taxon>
        <taxon>Bacteroidota</taxon>
        <taxon>Bacteroidia</taxon>
        <taxon>Bacteroidales</taxon>
        <taxon>Bacteroidaceae</taxon>
        <taxon>Bacteroides</taxon>
    </lineage>
</organism>
<gene>
    <name evidence="2" type="ORF">DW075_06245</name>
</gene>
<comment type="caution">
    <text evidence="2">The sequence shown here is derived from an EMBL/GenBank/DDBJ whole genome shotgun (WGS) entry which is preliminary data.</text>
</comment>
<dbReference type="Proteomes" id="UP000285503">
    <property type="component" value="Unassembled WGS sequence"/>
</dbReference>
<proteinExistence type="predicted"/>
<accession>A0A415FZ79</accession>
<reference evidence="2 3" key="1">
    <citation type="submission" date="2018-08" db="EMBL/GenBank/DDBJ databases">
        <title>A genome reference for cultivated species of the human gut microbiota.</title>
        <authorList>
            <person name="Zou Y."/>
            <person name="Xue W."/>
            <person name="Luo G."/>
        </authorList>
    </citation>
    <scope>NUCLEOTIDE SEQUENCE [LARGE SCALE GENOMIC DNA]</scope>
    <source>
        <strain evidence="2 3">AF46-11NS</strain>
    </source>
</reference>
<protein>
    <submittedName>
        <fullName evidence="2">DUF3408 domain-containing protein</fullName>
    </submittedName>
</protein>
<evidence type="ECO:0000313" key="3">
    <source>
        <dbReference type="Proteomes" id="UP000285503"/>
    </source>
</evidence>
<name>A0A415FZ79_9BACE</name>
<dbReference type="InterPro" id="IPR021823">
    <property type="entry name" value="DUF3408"/>
</dbReference>
<feature type="compositionally biased region" description="Basic and acidic residues" evidence="1">
    <location>
        <begin position="42"/>
        <end position="52"/>
    </location>
</feature>
<dbReference type="EMBL" id="QRNE01000024">
    <property type="protein sequence ID" value="RHK28430.1"/>
    <property type="molecule type" value="Genomic_DNA"/>
</dbReference>
<sequence>MVSRKINTDAIDENLLIASIGKSKIGTTTASILDGASQSQVKDTEEKEEVGRKSQCSQTDKSPISRKPPKASSESYDSAFFKRNEIKTRQCVYISREIHRRISRIVSVLAKHELTVGGYIDLILERHLEENQEEINGLLRKEIDDWNV</sequence>